<feature type="transmembrane region" description="Helical" evidence="9">
    <location>
        <begin position="177"/>
        <end position="196"/>
    </location>
</feature>
<keyword evidence="3 8" id="KW-0812">Transmembrane</keyword>
<evidence type="ECO:0000256" key="3">
    <source>
        <dbReference type="ARBA" id="ARBA00022692"/>
    </source>
</evidence>
<feature type="disulfide bond" evidence="7">
    <location>
        <begin position="139"/>
        <end position="148"/>
    </location>
</feature>
<keyword evidence="8" id="KW-0769">Symport</keyword>
<feature type="binding site" evidence="6">
    <location>
        <position position="363"/>
    </location>
    <ligand>
        <name>Na(+)</name>
        <dbReference type="ChEBI" id="CHEBI:29101"/>
        <label>1</label>
    </ligand>
</feature>
<accession>A0A7K7NT35</accession>
<dbReference type="GO" id="GO:0089718">
    <property type="term" value="P:amino acid import across plasma membrane"/>
    <property type="evidence" value="ECO:0007669"/>
    <property type="project" value="TreeGrafter"/>
</dbReference>
<feature type="transmembrane region" description="Helical" evidence="9">
    <location>
        <begin position="260"/>
        <end position="277"/>
    </location>
</feature>
<feature type="transmembrane region" description="Helical" evidence="9">
    <location>
        <begin position="390"/>
        <end position="416"/>
    </location>
</feature>
<feature type="binding site" evidence="6">
    <location>
        <position position="360"/>
    </location>
    <ligand>
        <name>Na(+)</name>
        <dbReference type="ChEBI" id="CHEBI:29101"/>
        <label>1</label>
    </ligand>
</feature>
<dbReference type="AlphaFoldDB" id="A0A7K7NT35"/>
<feature type="binding site" evidence="6">
    <location>
        <position position="35"/>
    </location>
    <ligand>
        <name>Na(+)</name>
        <dbReference type="ChEBI" id="CHEBI:29101"/>
        <label>1</label>
    </ligand>
</feature>
<evidence type="ECO:0000313" key="11">
    <source>
        <dbReference type="Proteomes" id="UP000585422"/>
    </source>
</evidence>
<keyword evidence="7" id="KW-1015">Disulfide bond</keyword>
<reference evidence="10 11" key="1">
    <citation type="submission" date="2019-09" db="EMBL/GenBank/DDBJ databases">
        <title>Bird 10,000 Genomes (B10K) Project - Family phase.</title>
        <authorList>
            <person name="Zhang G."/>
        </authorList>
    </citation>
    <scope>NUCLEOTIDE SEQUENCE [LARGE SCALE GENOMIC DNA]</scope>
    <source>
        <strain evidence="10">OUT-0040</strain>
        <tissue evidence="10">Blood</tissue>
    </source>
</reference>
<protein>
    <recommendedName>
        <fullName evidence="8">Transporter</fullName>
    </recommendedName>
</protein>
<keyword evidence="2 8" id="KW-0813">Transport</keyword>
<evidence type="ECO:0000256" key="6">
    <source>
        <dbReference type="PIRSR" id="PIRSR600175-1"/>
    </source>
</evidence>
<evidence type="ECO:0000256" key="7">
    <source>
        <dbReference type="PIRSR" id="PIRSR600175-2"/>
    </source>
</evidence>
<feature type="non-terminal residue" evidence="10">
    <location>
        <position position="1"/>
    </location>
</feature>
<evidence type="ECO:0000256" key="9">
    <source>
        <dbReference type="SAM" id="Phobius"/>
    </source>
</evidence>
<dbReference type="EMBL" id="VZSQ01000265">
    <property type="protein sequence ID" value="NWZ58360.1"/>
    <property type="molecule type" value="Genomic_DNA"/>
</dbReference>
<feature type="transmembrane region" description="Helical" evidence="9">
    <location>
        <begin position="289"/>
        <end position="310"/>
    </location>
</feature>
<dbReference type="PROSITE" id="PS00610">
    <property type="entry name" value="NA_NEUROTRAN_SYMP_1"/>
    <property type="match status" value="1"/>
</dbReference>
<sequence>SQPWPGPPPQPDIPAPSLHWLTWTDKYKFLLSCLGYCVGLGNIWRFPYLCYRNGGGIFLIPFFIMSLIMGLPLFLMELSLGQYGATGPITVWKCCPLLKGIGIAMLIASSLVCVYYNIIIAWAFYYLGSSFQSPLPWSCDAPGNAYFCQVSGSRAGSAVGEQVLGVMHSSGLGDPGAVQWPLALCLLAAWIIVFFCTLKGIHSSGKMVYVTATFPYLVILTLIIWGATLDGSLDGVRFYLSLDWSRLQSAQVWSDAASQVFYSLGVGFGGLVSLASYNEFDSNVIRNTLVLAIGTCCTSFFAGFAIFSLMGHMAWRIQVPVGSVTDSGPGLMFVAYPEALSLLPISPLWSILFFLTLIMLGVDTLFGNIKGITRAILDEFPALDNQRKKAALLGALCTSFCLLGLPLVTQGGIFWFTLIDKYSTGFGLITVSLFMCLGITFCYGVNQFCQDIMDMIRQCPPWCKHMLGYFKACWAFFTPCLLLSVLVCTCLDMHRMPLHHGIYEYPTWGTNLGICMGVLTCLQVPLWAVVALCRQSGTL</sequence>
<dbReference type="GO" id="GO:0005886">
    <property type="term" value="C:plasma membrane"/>
    <property type="evidence" value="ECO:0007669"/>
    <property type="project" value="TreeGrafter"/>
</dbReference>
<keyword evidence="5 9" id="KW-0472">Membrane</keyword>
<keyword evidence="6" id="KW-0479">Metal-binding</keyword>
<name>A0A7K7NT35_HALAL</name>
<feature type="transmembrane region" description="Helical" evidence="9">
    <location>
        <begin position="208"/>
        <end position="228"/>
    </location>
</feature>
<feature type="binding site" evidence="6">
    <location>
        <position position="42"/>
    </location>
    <ligand>
        <name>Na(+)</name>
        <dbReference type="ChEBI" id="CHEBI:29101"/>
        <label>1</label>
    </ligand>
</feature>
<evidence type="ECO:0000256" key="4">
    <source>
        <dbReference type="ARBA" id="ARBA00022989"/>
    </source>
</evidence>
<comment type="similarity">
    <text evidence="8">Belongs to the sodium:neurotransmitter symporter (SNF) (TC 2.A.22) family.</text>
</comment>
<dbReference type="SUPFAM" id="SSF161070">
    <property type="entry name" value="SNF-like"/>
    <property type="match status" value="1"/>
</dbReference>
<evidence type="ECO:0000256" key="2">
    <source>
        <dbReference type="ARBA" id="ARBA00022448"/>
    </source>
</evidence>
<feature type="binding site" evidence="6">
    <location>
        <position position="38"/>
    </location>
    <ligand>
        <name>Na(+)</name>
        <dbReference type="ChEBI" id="CHEBI:29101"/>
        <label>1</label>
    </ligand>
</feature>
<feature type="transmembrane region" description="Helical" evidence="9">
    <location>
        <begin position="348"/>
        <end position="369"/>
    </location>
</feature>
<dbReference type="GO" id="GO:0005283">
    <property type="term" value="F:amino acid:sodium symporter activity"/>
    <property type="evidence" value="ECO:0007669"/>
    <property type="project" value="TreeGrafter"/>
</dbReference>
<dbReference type="OrthoDB" id="6581954at2759"/>
<evidence type="ECO:0000256" key="8">
    <source>
        <dbReference type="RuleBase" id="RU003732"/>
    </source>
</evidence>
<feature type="non-terminal residue" evidence="10">
    <location>
        <position position="539"/>
    </location>
</feature>
<evidence type="ECO:0000313" key="10">
    <source>
        <dbReference type="EMBL" id="NWZ58360.1"/>
    </source>
</evidence>
<keyword evidence="11" id="KW-1185">Reference proteome</keyword>
<feature type="transmembrane region" description="Helical" evidence="9">
    <location>
        <begin position="422"/>
        <end position="445"/>
    </location>
</feature>
<comment type="caution">
    <text evidence="10">The sequence shown here is derived from an EMBL/GenBank/DDBJ whole genome shotgun (WGS) entry which is preliminary data.</text>
</comment>
<dbReference type="PRINTS" id="PR00176">
    <property type="entry name" value="NANEUSMPORT"/>
</dbReference>
<dbReference type="PROSITE" id="PS50267">
    <property type="entry name" value="NA_NEUROTRAN_SYMP_3"/>
    <property type="match status" value="1"/>
</dbReference>
<organism evidence="10 11">
    <name type="scientific">Haliaeetus albicilla</name>
    <name type="common">White-tailed sea-eagle</name>
    <name type="synonym">Falco albicilla</name>
    <dbReference type="NCBI Taxonomy" id="8969"/>
    <lineage>
        <taxon>Eukaryota</taxon>
        <taxon>Metazoa</taxon>
        <taxon>Chordata</taxon>
        <taxon>Craniata</taxon>
        <taxon>Vertebrata</taxon>
        <taxon>Euteleostomi</taxon>
        <taxon>Archelosauria</taxon>
        <taxon>Archosauria</taxon>
        <taxon>Dinosauria</taxon>
        <taxon>Saurischia</taxon>
        <taxon>Theropoda</taxon>
        <taxon>Coelurosauria</taxon>
        <taxon>Aves</taxon>
        <taxon>Neognathae</taxon>
        <taxon>Neoaves</taxon>
        <taxon>Telluraves</taxon>
        <taxon>Accipitrimorphae</taxon>
        <taxon>Accipitriformes</taxon>
        <taxon>Accipitridae</taxon>
        <taxon>Accipitrinae</taxon>
        <taxon>Haliaeetus</taxon>
    </lineage>
</organism>
<evidence type="ECO:0000256" key="1">
    <source>
        <dbReference type="ARBA" id="ARBA00004141"/>
    </source>
</evidence>
<comment type="subcellular location">
    <subcellularLocation>
        <location evidence="1">Membrane</location>
        <topology evidence="1">Multi-pass membrane protein</topology>
    </subcellularLocation>
</comment>
<gene>
    <name evidence="10" type="primary">Slc6a7_1</name>
    <name evidence="10" type="ORF">HALALB_R00566</name>
</gene>
<dbReference type="InterPro" id="IPR037272">
    <property type="entry name" value="SNS_sf"/>
</dbReference>
<proteinExistence type="inferred from homology"/>
<evidence type="ECO:0000256" key="5">
    <source>
        <dbReference type="ARBA" id="ARBA00023136"/>
    </source>
</evidence>
<dbReference type="Pfam" id="PF00209">
    <property type="entry name" value="SNF"/>
    <property type="match status" value="1"/>
</dbReference>
<dbReference type="PANTHER" id="PTHR11616:SF318">
    <property type="entry name" value="TRANSPORTER"/>
    <property type="match status" value="1"/>
</dbReference>
<feature type="transmembrane region" description="Helical" evidence="9">
    <location>
        <begin position="97"/>
        <end position="127"/>
    </location>
</feature>
<feature type="binding site" evidence="6">
    <location>
        <position position="263"/>
    </location>
    <ligand>
        <name>Na(+)</name>
        <dbReference type="ChEBI" id="CHEBI:29101"/>
        <label>1</label>
    </ligand>
</feature>
<dbReference type="Proteomes" id="UP000585422">
    <property type="component" value="Unassembled WGS sequence"/>
</dbReference>
<feature type="transmembrane region" description="Helical" evidence="9">
    <location>
        <begin position="56"/>
        <end position="76"/>
    </location>
</feature>
<feature type="transmembrane region" description="Helical" evidence="9">
    <location>
        <begin position="466"/>
        <end position="487"/>
    </location>
</feature>
<dbReference type="GO" id="GO:0046872">
    <property type="term" value="F:metal ion binding"/>
    <property type="evidence" value="ECO:0007669"/>
    <property type="project" value="UniProtKB-KW"/>
</dbReference>
<dbReference type="NCBIfam" id="NF037979">
    <property type="entry name" value="Na_transp"/>
    <property type="match status" value="1"/>
</dbReference>
<keyword evidence="6" id="KW-0915">Sodium</keyword>
<feature type="transmembrane region" description="Helical" evidence="9">
    <location>
        <begin position="507"/>
        <end position="533"/>
    </location>
</feature>
<dbReference type="PANTHER" id="PTHR11616">
    <property type="entry name" value="SODIUM/CHLORIDE DEPENDENT TRANSPORTER"/>
    <property type="match status" value="1"/>
</dbReference>
<keyword evidence="4 9" id="KW-1133">Transmembrane helix</keyword>
<dbReference type="InterPro" id="IPR000175">
    <property type="entry name" value="Na/ntran_symport"/>
</dbReference>